<reference evidence="1 2" key="1">
    <citation type="submission" date="2024-01" db="EMBL/GenBank/DDBJ databases">
        <title>A telomere-to-telomere, gap-free genome of sweet tea (Lithocarpus litseifolius).</title>
        <authorList>
            <person name="Zhou J."/>
        </authorList>
    </citation>
    <scope>NUCLEOTIDE SEQUENCE [LARGE SCALE GENOMIC DNA]</scope>
    <source>
        <strain evidence="1">Zhou-2022a</strain>
        <tissue evidence="1">Leaf</tissue>
    </source>
</reference>
<dbReference type="AlphaFoldDB" id="A0AAW2CFS7"/>
<dbReference type="PANTHER" id="PTHR44749">
    <property type="entry name" value="SUPPRESSOR OF RPS4-RLD 1"/>
    <property type="match status" value="1"/>
</dbReference>
<feature type="non-terminal residue" evidence="1">
    <location>
        <position position="1"/>
    </location>
</feature>
<dbReference type="PANTHER" id="PTHR44749:SF1">
    <property type="entry name" value="TETRATRICOPEPTIDE-LIKE HELICAL DOMAIN-CONTAINING PROTEIN"/>
    <property type="match status" value="1"/>
</dbReference>
<sequence>EQVTRLRESETSPMTQFILWVWSGSSGPIKRKLKEDKSNSISKSPYRVKMEFGQPKACIEAKKKQPPNSDIQSSLQQEILGYGWARMLKRYLVDPVEMSWPANRAQVSLFRKANKDLSAGLGIENDNIECLYLRASCYHAIGKYREVVKDYDATLDFELDSMEKFVLQCLAFYQVGTCYLTIATFNSREGLAITNDSIGELSNVASNSHSKREIRMPS</sequence>
<dbReference type="InterPro" id="IPR044650">
    <property type="entry name" value="SRFR1-like"/>
</dbReference>
<dbReference type="Gene3D" id="1.25.40.10">
    <property type="entry name" value="Tetratricopeptide repeat domain"/>
    <property type="match status" value="1"/>
</dbReference>
<dbReference type="SUPFAM" id="SSF48452">
    <property type="entry name" value="TPR-like"/>
    <property type="match status" value="1"/>
</dbReference>
<dbReference type="Proteomes" id="UP001459277">
    <property type="component" value="Unassembled WGS sequence"/>
</dbReference>
<dbReference type="EMBL" id="JAZDWU010000007">
    <property type="protein sequence ID" value="KAK9997040.1"/>
    <property type="molecule type" value="Genomic_DNA"/>
</dbReference>
<evidence type="ECO:0000313" key="2">
    <source>
        <dbReference type="Proteomes" id="UP001459277"/>
    </source>
</evidence>
<dbReference type="InterPro" id="IPR011990">
    <property type="entry name" value="TPR-like_helical_dom_sf"/>
</dbReference>
<comment type="caution">
    <text evidence="1">The sequence shown here is derived from an EMBL/GenBank/DDBJ whole genome shotgun (WGS) entry which is preliminary data.</text>
</comment>
<protein>
    <submittedName>
        <fullName evidence="1">Uncharacterized protein</fullName>
    </submittedName>
</protein>
<name>A0AAW2CFS7_9ROSI</name>
<keyword evidence="2" id="KW-1185">Reference proteome</keyword>
<proteinExistence type="predicted"/>
<gene>
    <name evidence="1" type="ORF">SO802_021726</name>
</gene>
<evidence type="ECO:0000313" key="1">
    <source>
        <dbReference type="EMBL" id="KAK9997040.1"/>
    </source>
</evidence>
<organism evidence="1 2">
    <name type="scientific">Lithocarpus litseifolius</name>
    <dbReference type="NCBI Taxonomy" id="425828"/>
    <lineage>
        <taxon>Eukaryota</taxon>
        <taxon>Viridiplantae</taxon>
        <taxon>Streptophyta</taxon>
        <taxon>Embryophyta</taxon>
        <taxon>Tracheophyta</taxon>
        <taxon>Spermatophyta</taxon>
        <taxon>Magnoliopsida</taxon>
        <taxon>eudicotyledons</taxon>
        <taxon>Gunneridae</taxon>
        <taxon>Pentapetalae</taxon>
        <taxon>rosids</taxon>
        <taxon>fabids</taxon>
        <taxon>Fagales</taxon>
        <taxon>Fagaceae</taxon>
        <taxon>Lithocarpus</taxon>
    </lineage>
</organism>
<accession>A0AAW2CFS7</accession>
<dbReference type="GO" id="GO:0045892">
    <property type="term" value="P:negative regulation of DNA-templated transcription"/>
    <property type="evidence" value="ECO:0007669"/>
    <property type="project" value="InterPro"/>
</dbReference>